<feature type="signal peptide" evidence="1">
    <location>
        <begin position="1"/>
        <end position="22"/>
    </location>
</feature>
<accession>A0A4Z1C0D4</accession>
<evidence type="ECO:0000313" key="3">
    <source>
        <dbReference type="Proteomes" id="UP000298325"/>
    </source>
</evidence>
<dbReference type="EMBL" id="SRPF01000002">
    <property type="protein sequence ID" value="TGN40438.1"/>
    <property type="molecule type" value="Genomic_DNA"/>
</dbReference>
<reference evidence="2 3" key="1">
    <citation type="submission" date="2019-04" db="EMBL/GenBank/DDBJ databases">
        <authorList>
            <person name="Park S."/>
            <person name="Yoon J.-H."/>
        </authorList>
    </citation>
    <scope>NUCLEOTIDE SEQUENCE [LARGE SCALE GENOMIC DNA]</scope>
    <source>
        <strain evidence="2 3">HJM-18</strain>
    </source>
</reference>
<dbReference type="AlphaFoldDB" id="A0A4Z1C0D4"/>
<sequence>MGLGKATILSVLLFLGGCGSNAVSGAGESDVSAKPPANLQEARQLWRESGVVNYSVTAQMTCYCPQELVQPIRLIVEQGTVVSSKGLEQPLKNLTEDGAQRLTVDGLFLFIEKAVGKNVETLEVSYDRNYGYPMFINYDGHAMIADDERQYRLTDFEPLPDS</sequence>
<comment type="caution">
    <text evidence="2">The sequence shown here is derived from an EMBL/GenBank/DDBJ whole genome shotgun (WGS) entry which is preliminary data.</text>
</comment>
<evidence type="ECO:0008006" key="4">
    <source>
        <dbReference type="Google" id="ProtNLM"/>
    </source>
</evidence>
<keyword evidence="3" id="KW-1185">Reference proteome</keyword>
<gene>
    <name evidence="2" type="ORF">E5Q11_09225</name>
</gene>
<dbReference type="Pfam" id="PF19671">
    <property type="entry name" value="DUF6174"/>
    <property type="match status" value="1"/>
</dbReference>
<dbReference type="PROSITE" id="PS51257">
    <property type="entry name" value="PROKAR_LIPOPROTEIN"/>
    <property type="match status" value="1"/>
</dbReference>
<dbReference type="Proteomes" id="UP000298325">
    <property type="component" value="Unassembled WGS sequence"/>
</dbReference>
<dbReference type="RefSeq" id="WP_135803100.1">
    <property type="nucleotide sequence ID" value="NZ_SRPF01000002.1"/>
</dbReference>
<feature type="chain" id="PRO_5021276359" description="Lipoprotein" evidence="1">
    <location>
        <begin position="23"/>
        <end position="162"/>
    </location>
</feature>
<organism evidence="2 3">
    <name type="scientific">Marinobacter confluentis</name>
    <dbReference type="NCBI Taxonomy" id="1697557"/>
    <lineage>
        <taxon>Bacteria</taxon>
        <taxon>Pseudomonadati</taxon>
        <taxon>Pseudomonadota</taxon>
        <taxon>Gammaproteobacteria</taxon>
        <taxon>Pseudomonadales</taxon>
        <taxon>Marinobacteraceae</taxon>
        <taxon>Marinobacter</taxon>
    </lineage>
</organism>
<evidence type="ECO:0000256" key="1">
    <source>
        <dbReference type="SAM" id="SignalP"/>
    </source>
</evidence>
<protein>
    <recommendedName>
        <fullName evidence="4">Lipoprotein</fullName>
    </recommendedName>
</protein>
<dbReference type="OrthoDB" id="162213at2"/>
<proteinExistence type="predicted"/>
<evidence type="ECO:0000313" key="2">
    <source>
        <dbReference type="EMBL" id="TGN40438.1"/>
    </source>
</evidence>
<dbReference type="InterPro" id="IPR046172">
    <property type="entry name" value="DUF6174"/>
</dbReference>
<name>A0A4Z1C0D4_9GAMM</name>
<keyword evidence="1" id="KW-0732">Signal</keyword>